<reference evidence="14" key="1">
    <citation type="submission" date="2016-10" db="EMBL/GenBank/DDBJ databases">
        <authorList>
            <person name="Varghese N."/>
            <person name="Submissions S."/>
        </authorList>
    </citation>
    <scope>NUCLEOTIDE SEQUENCE [LARGE SCALE GENOMIC DNA]</scope>
    <source>
        <strain evidence="14">DSM 5918</strain>
    </source>
</reference>
<evidence type="ECO:0000256" key="5">
    <source>
        <dbReference type="ARBA" id="ARBA00022898"/>
    </source>
</evidence>
<dbReference type="EMBL" id="FORX01000010">
    <property type="protein sequence ID" value="SFJ95290.1"/>
    <property type="molecule type" value="Genomic_DNA"/>
</dbReference>
<evidence type="ECO:0000313" key="14">
    <source>
        <dbReference type="Proteomes" id="UP000198635"/>
    </source>
</evidence>
<dbReference type="InterPro" id="IPR029066">
    <property type="entry name" value="PLP-binding_barrel"/>
</dbReference>
<dbReference type="InterPro" id="IPR009006">
    <property type="entry name" value="Ala_racemase/Decarboxylase_C"/>
</dbReference>
<accession>A0A1I3VJE0</accession>
<evidence type="ECO:0000256" key="4">
    <source>
        <dbReference type="ARBA" id="ARBA00022793"/>
    </source>
</evidence>
<dbReference type="Proteomes" id="UP000198635">
    <property type="component" value="Unassembled WGS sequence"/>
</dbReference>
<evidence type="ECO:0000256" key="9">
    <source>
        <dbReference type="ARBA" id="ARBA00047351"/>
    </source>
</evidence>
<keyword evidence="6" id="KW-0745">Spermidine biosynthesis</keyword>
<organism evidence="13 14">
    <name type="scientific">Desulfomicrobium apsheronum</name>
    <dbReference type="NCBI Taxonomy" id="52560"/>
    <lineage>
        <taxon>Bacteria</taxon>
        <taxon>Pseudomonadati</taxon>
        <taxon>Thermodesulfobacteriota</taxon>
        <taxon>Desulfovibrionia</taxon>
        <taxon>Desulfovibrionales</taxon>
        <taxon>Desulfomicrobiaceae</taxon>
        <taxon>Desulfomicrobium</taxon>
    </lineage>
</organism>
<dbReference type="Gene3D" id="2.40.37.10">
    <property type="entry name" value="Lyase, Ornithine Decarboxylase, Chain A, domain 1"/>
    <property type="match status" value="1"/>
</dbReference>
<evidence type="ECO:0000313" key="13">
    <source>
        <dbReference type="EMBL" id="SFJ95290.1"/>
    </source>
</evidence>
<dbReference type="GO" id="GO:0008836">
    <property type="term" value="F:diaminopimelate decarboxylase activity"/>
    <property type="evidence" value="ECO:0007669"/>
    <property type="project" value="TreeGrafter"/>
</dbReference>
<evidence type="ECO:0000256" key="3">
    <source>
        <dbReference type="ARBA" id="ARBA00013633"/>
    </source>
</evidence>
<dbReference type="Pfam" id="PF00278">
    <property type="entry name" value="Orn_DAP_Arg_deC"/>
    <property type="match status" value="1"/>
</dbReference>
<dbReference type="AlphaFoldDB" id="A0A1I3VJE0"/>
<evidence type="ECO:0000256" key="2">
    <source>
        <dbReference type="ARBA" id="ARBA00012259"/>
    </source>
</evidence>
<dbReference type="InterPro" id="IPR005730">
    <property type="entry name" value="Nsp_de-COase"/>
</dbReference>
<keyword evidence="7" id="KW-0456">Lyase</keyword>
<dbReference type="FunFam" id="3.20.20.10:FF:000012">
    <property type="entry name" value="Carboxynorspermidine/carboxyspermidine decarboxylase"/>
    <property type="match status" value="1"/>
</dbReference>
<dbReference type="PIRSF" id="PIRSF038941">
    <property type="entry name" value="NspC"/>
    <property type="match status" value="1"/>
</dbReference>
<sequence>MDGRTSYRFDPRQVATPSFVVDLGLIRRNLDVLAQVKERTGCKILLALKGFAMWSLFPVLRQVLNGVCASSPHEARLGREEFKREVHAFAAGYSQADIFDLCTTADHIVFNSFVQLEKFRELIATEAARLGREIELGVRINPEHSEGAVPIYDPCSPGSRLGVRRADFRPDLLDGVTGLHWHNLCEQNSDCLERTIAAAEKSFGEFFGRMQYVNFGGGHHITRPDYDVDLLCRLVSEFKQRHGVQVYLEPGEAVALNTGYLVSTVLDVTQADMPIAILDTSVPAHMPDVLEMPYRPHIVDSGLPGEKAHTYRLGGQSCLAGDVAGEYSFDKPLEPGDRLVFTDMAHYSMVKTNTFNGIQLPSIATFEPEDGSMRVVRSFGYEDFKGRLS</sequence>
<dbReference type="EC" id="4.1.1.96" evidence="2"/>
<name>A0A1I3VJE0_9BACT</name>
<dbReference type="SUPFAM" id="SSF50621">
    <property type="entry name" value="Alanine racemase C-terminal domain-like"/>
    <property type="match status" value="1"/>
</dbReference>
<keyword evidence="5" id="KW-0663">Pyridoxal phosphate</keyword>
<dbReference type="STRING" id="52560.SAMN04488082_11084"/>
<gene>
    <name evidence="13" type="ORF">SAMN04488082_11084</name>
</gene>
<dbReference type="RefSeq" id="WP_092375317.1">
    <property type="nucleotide sequence ID" value="NZ_FORX01000010.1"/>
</dbReference>
<keyword evidence="4" id="KW-0210">Decarboxylase</keyword>
<comment type="catalytic activity">
    <reaction evidence="10">
        <text>carboxynorspermidine + H(+) = norspermidine + CO2</text>
        <dbReference type="Rhea" id="RHEA:34099"/>
        <dbReference type="ChEBI" id="CHEBI:15378"/>
        <dbReference type="ChEBI" id="CHEBI:16526"/>
        <dbReference type="ChEBI" id="CHEBI:57920"/>
        <dbReference type="ChEBI" id="CHEBI:65070"/>
        <dbReference type="EC" id="4.1.1.96"/>
    </reaction>
</comment>
<dbReference type="PANTHER" id="PTHR43727">
    <property type="entry name" value="DIAMINOPIMELATE DECARBOXYLASE"/>
    <property type="match status" value="1"/>
</dbReference>
<dbReference type="GO" id="GO:0009089">
    <property type="term" value="P:lysine biosynthetic process via diaminopimelate"/>
    <property type="evidence" value="ECO:0007669"/>
    <property type="project" value="TreeGrafter"/>
</dbReference>
<comment type="cofactor">
    <cofactor evidence="1">
        <name>pyridoxal 5'-phosphate</name>
        <dbReference type="ChEBI" id="CHEBI:597326"/>
    </cofactor>
</comment>
<comment type="similarity">
    <text evidence="8">Belongs to the Orn/Lys/Arg decarboxylase class-II family. NspC subfamily.</text>
</comment>
<dbReference type="OrthoDB" id="9804410at2"/>
<dbReference type="Gene3D" id="3.20.20.10">
    <property type="entry name" value="Alanine racemase"/>
    <property type="match status" value="1"/>
</dbReference>
<dbReference type="CDD" id="cd06829">
    <property type="entry name" value="PLPDE_III_CANSDC"/>
    <property type="match status" value="1"/>
</dbReference>
<protein>
    <recommendedName>
        <fullName evidence="3">Carboxynorspermidine/carboxyspermidine decarboxylase</fullName>
        <ecNumber evidence="2">4.1.1.96</ecNumber>
    </recommendedName>
</protein>
<proteinExistence type="inferred from homology"/>
<feature type="binding site" evidence="11">
    <location>
        <position position="288"/>
    </location>
    <ligand>
        <name>substrate</name>
    </ligand>
</feature>
<dbReference type="GO" id="GO:0045312">
    <property type="term" value="P:nor-spermidine biosynthetic process"/>
    <property type="evidence" value="ECO:0007669"/>
    <property type="project" value="InterPro"/>
</dbReference>
<evidence type="ECO:0000256" key="11">
    <source>
        <dbReference type="PIRSR" id="PIRSR038941-1"/>
    </source>
</evidence>
<comment type="catalytic activity">
    <reaction evidence="9">
        <text>carboxyspermidine + H(+) = spermidine + CO2</text>
        <dbReference type="Rhea" id="RHEA:34095"/>
        <dbReference type="ChEBI" id="CHEBI:15378"/>
        <dbReference type="ChEBI" id="CHEBI:16526"/>
        <dbReference type="ChEBI" id="CHEBI:57834"/>
        <dbReference type="ChEBI" id="CHEBI:65072"/>
        <dbReference type="EC" id="4.1.1.96"/>
    </reaction>
</comment>
<evidence type="ECO:0000256" key="6">
    <source>
        <dbReference type="ARBA" id="ARBA00023066"/>
    </source>
</evidence>
<evidence type="ECO:0000256" key="10">
    <source>
        <dbReference type="ARBA" id="ARBA00047389"/>
    </source>
</evidence>
<evidence type="ECO:0000256" key="8">
    <source>
        <dbReference type="ARBA" id="ARBA00025802"/>
    </source>
</evidence>
<feature type="binding site" evidence="11">
    <location>
        <position position="252"/>
    </location>
    <ligand>
        <name>substrate</name>
    </ligand>
</feature>
<dbReference type="GO" id="GO:0008295">
    <property type="term" value="P:spermidine biosynthetic process"/>
    <property type="evidence" value="ECO:0007669"/>
    <property type="project" value="UniProtKB-KW"/>
</dbReference>
<dbReference type="NCBIfam" id="TIGR01047">
    <property type="entry name" value="nspC"/>
    <property type="match status" value="1"/>
</dbReference>
<dbReference type="PANTHER" id="PTHR43727:SF1">
    <property type="entry name" value="CARBOXYNORSPERMIDINE_CARBOXYSPERMIDINE DECARBOXYLASE"/>
    <property type="match status" value="1"/>
</dbReference>
<dbReference type="InterPro" id="IPR022643">
    <property type="entry name" value="De-COase2_C"/>
</dbReference>
<evidence type="ECO:0000256" key="7">
    <source>
        <dbReference type="ARBA" id="ARBA00023239"/>
    </source>
</evidence>
<evidence type="ECO:0000259" key="12">
    <source>
        <dbReference type="Pfam" id="PF00278"/>
    </source>
</evidence>
<dbReference type="SUPFAM" id="SSF51419">
    <property type="entry name" value="PLP-binding barrel"/>
    <property type="match status" value="1"/>
</dbReference>
<evidence type="ECO:0000256" key="1">
    <source>
        <dbReference type="ARBA" id="ARBA00001933"/>
    </source>
</evidence>
<keyword evidence="14" id="KW-1185">Reference proteome</keyword>
<feature type="domain" description="Orn/DAP/Arg decarboxylase 2 C-terminal" evidence="12">
    <location>
        <begin position="153"/>
        <end position="344"/>
    </location>
</feature>